<keyword evidence="9" id="KW-1185">Reference proteome</keyword>
<gene>
    <name evidence="8" type="ORF">TanjilG_07727</name>
</gene>
<keyword evidence="5" id="KW-0732">Signal</keyword>
<dbReference type="GO" id="GO:0005576">
    <property type="term" value="C:extracellular region"/>
    <property type="evidence" value="ECO:0007669"/>
    <property type="project" value="UniProtKB-SubCell"/>
</dbReference>
<evidence type="ECO:0000256" key="4">
    <source>
        <dbReference type="ARBA" id="ARBA00022525"/>
    </source>
</evidence>
<evidence type="ECO:0000256" key="5">
    <source>
        <dbReference type="ARBA" id="ARBA00022729"/>
    </source>
</evidence>
<dbReference type="AlphaFoldDB" id="A0A1J7GQQ6"/>
<evidence type="ECO:0000256" key="2">
    <source>
        <dbReference type="ARBA" id="ARBA00005581"/>
    </source>
</evidence>
<evidence type="ECO:0000256" key="6">
    <source>
        <dbReference type="RuleBase" id="RU367044"/>
    </source>
</evidence>
<name>A0A1J7GQQ6_LUPAN</name>
<dbReference type="PANTHER" id="PTHR31232:SF155">
    <property type="entry name" value="PLANT SELF-INCOMPATIBILITY PROTEIN S1 FAMILY"/>
    <property type="match status" value="1"/>
</dbReference>
<dbReference type="KEGG" id="lang:109333982"/>
<protein>
    <recommendedName>
        <fullName evidence="6">S-protein homolog</fullName>
    </recommendedName>
</protein>
<keyword evidence="7" id="KW-0812">Transmembrane</keyword>
<comment type="subcellular location">
    <subcellularLocation>
        <location evidence="1 6">Secreted</location>
    </subcellularLocation>
</comment>
<dbReference type="Proteomes" id="UP000188354">
    <property type="component" value="Chromosome LG19"/>
</dbReference>
<dbReference type="EMBL" id="CM007379">
    <property type="protein sequence ID" value="OIV91988.1"/>
    <property type="molecule type" value="Genomic_DNA"/>
</dbReference>
<evidence type="ECO:0000256" key="3">
    <source>
        <dbReference type="ARBA" id="ARBA00022471"/>
    </source>
</evidence>
<dbReference type="PANTHER" id="PTHR31232">
    <property type="match status" value="1"/>
</dbReference>
<dbReference type="InterPro" id="IPR010264">
    <property type="entry name" value="Self-incomp_S1"/>
</dbReference>
<evidence type="ECO:0000256" key="7">
    <source>
        <dbReference type="SAM" id="Phobius"/>
    </source>
</evidence>
<feature type="transmembrane region" description="Helical" evidence="7">
    <location>
        <begin position="12"/>
        <end position="33"/>
    </location>
</feature>
<evidence type="ECO:0000313" key="8">
    <source>
        <dbReference type="EMBL" id="OIV91988.1"/>
    </source>
</evidence>
<comment type="similarity">
    <text evidence="2 6">Belongs to the plant self-incompatibility (S1) protein family.</text>
</comment>
<keyword evidence="7" id="KW-1133">Transmembrane helix</keyword>
<sequence>MVKVGDGTIIHIFIFLQLLLLTSLIVVSEGSIFKRPKRHVHVMNFLDRNINLKVHCKSTDDDLGFHDVSYGNEYEFEFYPNIFGTTLFLCNLQWQGKVQLVTVYNAKSADFERCVDNCNWRVELHQLCTWGDDQSKKVCSPWK</sequence>
<accession>A0A1J7GQQ6</accession>
<dbReference type="Gramene" id="OIV91988">
    <property type="protein sequence ID" value="OIV91988"/>
    <property type="gene ID" value="TanjilG_07727"/>
</dbReference>
<keyword evidence="4 6" id="KW-0964">Secreted</keyword>
<dbReference type="OrthoDB" id="1430548at2759"/>
<dbReference type="Pfam" id="PF05938">
    <property type="entry name" value="Self-incomp_S1"/>
    <property type="match status" value="1"/>
</dbReference>
<reference evidence="8 9" key="1">
    <citation type="journal article" date="2017" name="Plant Biotechnol. J.">
        <title>A comprehensive draft genome sequence for lupin (Lupinus angustifolius), an emerging health food: insights into plant-microbe interactions and legume evolution.</title>
        <authorList>
            <person name="Hane J.K."/>
            <person name="Ming Y."/>
            <person name="Kamphuis L.G."/>
            <person name="Nelson M.N."/>
            <person name="Garg G."/>
            <person name="Atkins C.A."/>
            <person name="Bayer P.E."/>
            <person name="Bravo A."/>
            <person name="Bringans S."/>
            <person name="Cannon S."/>
            <person name="Edwards D."/>
            <person name="Foley R."/>
            <person name="Gao L.L."/>
            <person name="Harrison M.J."/>
            <person name="Huang W."/>
            <person name="Hurgobin B."/>
            <person name="Li S."/>
            <person name="Liu C.W."/>
            <person name="McGrath A."/>
            <person name="Morahan G."/>
            <person name="Murray J."/>
            <person name="Weller J."/>
            <person name="Jian J."/>
            <person name="Singh K.B."/>
        </authorList>
    </citation>
    <scope>NUCLEOTIDE SEQUENCE [LARGE SCALE GENOMIC DNA]</scope>
    <source>
        <strain evidence="9">cv. Tanjil</strain>
        <tissue evidence="8">Whole plant</tissue>
    </source>
</reference>
<keyword evidence="3 6" id="KW-0713">Self-incompatibility</keyword>
<proteinExistence type="inferred from homology"/>
<keyword evidence="7" id="KW-0472">Membrane</keyword>
<organism evidence="8 9">
    <name type="scientific">Lupinus angustifolius</name>
    <name type="common">Narrow-leaved blue lupine</name>
    <dbReference type="NCBI Taxonomy" id="3871"/>
    <lineage>
        <taxon>Eukaryota</taxon>
        <taxon>Viridiplantae</taxon>
        <taxon>Streptophyta</taxon>
        <taxon>Embryophyta</taxon>
        <taxon>Tracheophyta</taxon>
        <taxon>Spermatophyta</taxon>
        <taxon>Magnoliopsida</taxon>
        <taxon>eudicotyledons</taxon>
        <taxon>Gunneridae</taxon>
        <taxon>Pentapetalae</taxon>
        <taxon>rosids</taxon>
        <taxon>fabids</taxon>
        <taxon>Fabales</taxon>
        <taxon>Fabaceae</taxon>
        <taxon>Papilionoideae</taxon>
        <taxon>50 kb inversion clade</taxon>
        <taxon>genistoids sensu lato</taxon>
        <taxon>core genistoids</taxon>
        <taxon>Genisteae</taxon>
        <taxon>Lupinus</taxon>
    </lineage>
</organism>
<dbReference type="OMA" id="IAYAWEP"/>
<dbReference type="GO" id="GO:0060320">
    <property type="term" value="P:rejection of self pollen"/>
    <property type="evidence" value="ECO:0007669"/>
    <property type="project" value="UniProtKB-KW"/>
</dbReference>
<evidence type="ECO:0000313" key="9">
    <source>
        <dbReference type="Proteomes" id="UP000188354"/>
    </source>
</evidence>
<evidence type="ECO:0000256" key="1">
    <source>
        <dbReference type="ARBA" id="ARBA00004613"/>
    </source>
</evidence>